<sequence length="115" mass="12238">MEMLLDRQVYLLGFSPTSYLFSLAGFSPTPSPSTSYLFSLASPPVRHNHGAAPPRRGPPGTLARPLPSLRFARREACDGGGTTPLNPAAAQRQVWYPGCDSGGGAVRGGARQQQR</sequence>
<dbReference type="Gramene" id="OBART10G09660.1">
    <property type="protein sequence ID" value="OBART10G09660.1"/>
    <property type="gene ID" value="OBART10G09660"/>
</dbReference>
<dbReference type="PaxDb" id="65489-OBART10G09660.1"/>
<reference evidence="1" key="2">
    <citation type="submission" date="2015-03" db="UniProtKB">
        <authorList>
            <consortium name="EnsemblPlants"/>
        </authorList>
    </citation>
    <scope>IDENTIFICATION</scope>
</reference>
<dbReference type="HOGENOM" id="CLU_2112604_0_0_1"/>
<dbReference type="EnsemblPlants" id="OBART10G09660.1">
    <property type="protein sequence ID" value="OBART10G09660.1"/>
    <property type="gene ID" value="OBART10G09660"/>
</dbReference>
<proteinExistence type="predicted"/>
<evidence type="ECO:0000313" key="2">
    <source>
        <dbReference type="Proteomes" id="UP000026960"/>
    </source>
</evidence>
<evidence type="ECO:0000313" key="1">
    <source>
        <dbReference type="EnsemblPlants" id="OBART10G09660.1"/>
    </source>
</evidence>
<dbReference type="Proteomes" id="UP000026960">
    <property type="component" value="Chromosome 10"/>
</dbReference>
<dbReference type="AlphaFoldDB" id="A0A0D3HDJ9"/>
<name>A0A0D3HDJ9_9ORYZ</name>
<protein>
    <submittedName>
        <fullName evidence="1">Uncharacterized protein</fullName>
    </submittedName>
</protein>
<organism evidence="1">
    <name type="scientific">Oryza barthii</name>
    <dbReference type="NCBI Taxonomy" id="65489"/>
    <lineage>
        <taxon>Eukaryota</taxon>
        <taxon>Viridiplantae</taxon>
        <taxon>Streptophyta</taxon>
        <taxon>Embryophyta</taxon>
        <taxon>Tracheophyta</taxon>
        <taxon>Spermatophyta</taxon>
        <taxon>Magnoliopsida</taxon>
        <taxon>Liliopsida</taxon>
        <taxon>Poales</taxon>
        <taxon>Poaceae</taxon>
        <taxon>BOP clade</taxon>
        <taxon>Oryzoideae</taxon>
        <taxon>Oryzeae</taxon>
        <taxon>Oryzinae</taxon>
        <taxon>Oryza</taxon>
    </lineage>
</organism>
<reference evidence="1" key="1">
    <citation type="journal article" date="2009" name="Rice">
        <title>De Novo Next Generation Sequencing of Plant Genomes.</title>
        <authorList>
            <person name="Rounsley S."/>
            <person name="Marri P.R."/>
            <person name="Yu Y."/>
            <person name="He R."/>
            <person name="Sisneros N."/>
            <person name="Goicoechea J.L."/>
            <person name="Lee S.J."/>
            <person name="Angelova A."/>
            <person name="Kudrna D."/>
            <person name="Luo M."/>
            <person name="Affourtit J."/>
            <person name="Desany B."/>
            <person name="Knight J."/>
            <person name="Niazi F."/>
            <person name="Egholm M."/>
            <person name="Wing R.A."/>
        </authorList>
    </citation>
    <scope>NUCLEOTIDE SEQUENCE [LARGE SCALE GENOMIC DNA]</scope>
    <source>
        <strain evidence="1">cv. IRGC 105608</strain>
    </source>
</reference>
<accession>A0A0D3HDJ9</accession>
<keyword evidence="2" id="KW-1185">Reference proteome</keyword>